<keyword evidence="2" id="KW-1185">Reference proteome</keyword>
<dbReference type="RefSeq" id="WP_274153987.1">
    <property type="nucleotide sequence ID" value="NZ_CP117812.1"/>
</dbReference>
<protein>
    <submittedName>
        <fullName evidence="1">Uncharacterized protein</fullName>
    </submittedName>
</protein>
<dbReference type="InterPro" id="IPR011049">
    <property type="entry name" value="Serralysin-like_metalloprot_C"/>
</dbReference>
<evidence type="ECO:0000313" key="2">
    <source>
        <dbReference type="Proteomes" id="UP001214250"/>
    </source>
</evidence>
<accession>A0ABY7VY06</accession>
<dbReference type="EMBL" id="CP117812">
    <property type="protein sequence ID" value="WDE99125.1"/>
    <property type="molecule type" value="Genomic_DNA"/>
</dbReference>
<name>A0ABY7VY06_9BACT</name>
<dbReference type="Proteomes" id="UP001214250">
    <property type="component" value="Chromosome 2"/>
</dbReference>
<dbReference type="SUPFAM" id="SSF51120">
    <property type="entry name" value="beta-Roll"/>
    <property type="match status" value="1"/>
</dbReference>
<organism evidence="1 2">
    <name type="scientific">Lentisphaera profundi</name>
    <dbReference type="NCBI Taxonomy" id="1658616"/>
    <lineage>
        <taxon>Bacteria</taxon>
        <taxon>Pseudomonadati</taxon>
        <taxon>Lentisphaerota</taxon>
        <taxon>Lentisphaeria</taxon>
        <taxon>Lentisphaerales</taxon>
        <taxon>Lentisphaeraceae</taxon>
        <taxon>Lentisphaera</taxon>
    </lineage>
</organism>
<evidence type="ECO:0000313" key="1">
    <source>
        <dbReference type="EMBL" id="WDE99125.1"/>
    </source>
</evidence>
<proteinExistence type="predicted"/>
<gene>
    <name evidence="1" type="ORF">PQO03_14915</name>
</gene>
<sequence>MASGKYTLDSITNVDAVEEGFDSAKVTVNVDNYDGEITGTPGNDSLTVNGNKFEGTVDLSGGNNKVSIKGNDSDFSIAAGEGNDKLDIKGIETEVSGDLGGGSNSVSVSGENVDLDLVTGAGSDKLTLKGSGASGDINLGDGNNSVSVKGSIADVEITTGSGADKIDVKGGFFDGVINAGAGADNISIKGTNFTGSLDAGAGADTIAIKGTNFTGSVDGGADADTISVKSKVFNGDITGGSGNDTILVSSKANGSNASIDGGEGNDTILVKSKSSSIEIDGGSGDNTITIKGKDFTGDITTSGSNDTVDITGKGFDGKVIGDGANDTVNIDKSTVSTIRLENIEQVNLNFVKKALIGNFELTNTKITGTDNTDIINLVNSSGATLDLGEGADEVEATGQVGDLTLINVEDLSINDVDGLDGAVIDIVGSNVGTIFMNDGVDHVFTLTGDAEIVDLGNGNSTITINGVDDGAGGLVFNGTIVGTGSNSLVVADNVDISGATFTNFDSYALGANVTNNIVIDADDDFSAGVGTAFTIKDGYNGVLNDTESVIIDDDATVTLISNSLGTVSTGGNSNVTIIGTAALDTIFEGLGTLTIGGEFDHTITDANGDITTLTLAKDVTLTANDLVALEEVNGSGLGSESLTLVNHSANINVSDLETLSVDNVASVINDDESLVNLSVGSGVNAVVNDASNIVSLTGKAGTAESVTINGNGSAEITTVELDTLTITESATINNDTALDVINGDSAGAGEALTLVNAFDGELVKFSTVTVNGASNNLDLTDVIDLVVVTAAVITSDSNLATVTGDGTSDITFTDTFTGDVTQVDVLTLQGANSDIDTDASLATLNLVSGTSTITGATSLSSVVSTGLSDLVLDGATASAISLENIETVTLVDDVTITAGSELTSVIGDGTTVVTFSNAYAGALTGVEKVIGTGESLTLTSAYTGELENISNLIVADSADISADTDLTTVTGNGSTDLILRNNFEGSLVDVENLELGGLNNVVTPDSTLLTVELLTANANLELVDASSVTTVTANAGAADAGQTALELSGAVADQPAALEIENIDTINFIADLEITEIGSDLDVINGNGVATLALNSDFTGEINNVVVLDLNETNYDVSADFRLTTLNLEAVTNAKLTDAIALESVTGGASLELAGSQVDELTTTGLVSLTVADDIELDSTGLTSVTGDDTEVLLLNTFSGDANNLDILELEGVGNVVATTDVANVEFTEDVVITDVNDDIDTIEGDGIAELTLMENFTGIITKVNDVTLNGDSNTFNTDSLLVDLDLGATSSATITGASSLTTVDGGVELSLTGGQTSSLTTTVLQTLNVVDDIVITNDSNLDTVNGNGVAQVTLNNTFEGDVSSLTLVNLKGLTNIIDTTSVSKLTLDNQAEITADATLVEIDGDNDAVVVLANTFAGDITGVAQLTLDDNNEGAGTDNDVNTDSSLTILNLKGAVNSTVSNAQNLATVNADAGAVESLVLDGVQTGNLATFNLGTITVGEDISITADGVLAEVIGAGGNEEVTLQNAFTGSADNLTLLDLNGGSGIGPVTTTAVLAVDVNGTATVSADPALINVSGDGTSDVLTLTTEFNGTATDLTTLILELGGDLTTNGVDHVLTAADATIDNTNLNTVSGDTLNGLAETVTLSREFSGSANTLAQLNLDGGSSATVDLTSVVSVDVTGPATLNDIDGELTTLTGDDHVTLTNTFNSGDLIVPATATGVTELTLESSNNVFDSGVSLEALNLTLSNATADITGATELTRISAVDGGNEVVTLSGANNQTIQTIDLNTLNVDNNVTVNNDGELTALNGDSTIVNAQTTSAQFINNFAGSAKAITTLTLNGVGNDVESDELLDNLNVTALGGTTDLDGASDLLTITAAAGNETVNLTNIASFVNTVTTSALETLTTNADLTLANDTVLSSVTGTGGETVTLNNEFSGVALSLATLDLNGGSTGGVSTTDVVAVDVNGSATISDQNDTLVTLSGDPDLNDTITVTAEFSGAATNLAQLNLDDGSDTGVTANGVVSVDVTGTATITANAVLVTVTGDDHVTLTNDFDTAGSSATGLIDLTLGGSTNVFASDVNLDNLVLTTATASATLTGATDLIKITAVDGTSETVTLTGANNQTIQTVDLNTLNVNSAVVVNNDDELTNLNGTLATAGSAQLTQNFTGNVTNVTALTLDGASNAVTSDANLTNLITTAISGTTSLADAVNLVSIVAAGGSETVNLTGTNASPDVISTVALEVLTTDTDITLSNDTSLNNVSGTAGTETVILNGEFSGDASSLAMLDLNDGSSTGVDTTSVLAVDVNVSATITDTNDTLTALSGDGDDTITVTADFNGTATQLAQLNLNAGSSVGVAATGVDAVSVNGTATIDADTDLVTVTGDGNDVVILESVFDGSVTGINNLTLSEANNDVDTDVSLTNLTLNSSATATVSDAQNLAIVNGNADLAVESLVLDGLQTVNLQTNNLNTLTVNETITVTNDTVLASVIGNGGNDTITLLGEFTGTANTFALLDLNAGSAGTVTTTAVVAVDVNGTAIVTDTDTSLTTVSGDGTADVLTLTAQFNGNASDLTTLNLNTGGTVTSTDVVNVVTDADAQLTSTGLVTLDGVTGDENVVLVNTFTGTATNLDLLTVQSGGTFTATGVDDILTNADATITNTGLVTVTGTGTENVVLVNAFTGTATLLDLLTVEAGGTFTSTNVDDIYTHADATITNSGLSTITGDAGTENVVLENVFNGTATDLDLLTVEAGGTFTSTDVDDIITDADATITNTNLLTVTGVDGAENVTLVNAFSGVATDLDLLTVQLGGTFTSTDVDDIITDADATITNTNLDTITGVDGAENVTLVNAFSGVATDLDLLTVEDGGTFTSTDVDDIITDADATITNTNLDTITGVDGAENVTLVNAFSGVATDLDLLTVQLGGTFTSTDVDDIITDADATITNTNLDTITGVDGAENVTLVNAFTGTATDLDLLTVQSGGTFTATGVDDILTNADATITNTGLVTVTGTGTENVVLVNAFTGTATLLDLLTVEDGGTFTSTDVDDIITDADATITNTNLDTITGVDGAENVTLVNAFSGVATDLDLLTVQLGGTFTSTDVDDIITDADATITNTNLDTITGVDGAENVTLVNAFSGVATDLDLLTVQLGGTFTSTDVDDIITDADATITNTNLDTITGVDGAENVTLVNAFSGVATDLDLLTVQLGGTFTSTDVDDIITDADATITNTNLDTITGVDGAENVTLVNAFSGVATDLDLLTVQLGGTFTSTDVDDIITDADATITNTNLDTITGVDGAENVTLVNAFSGVATDLDLLTVQLGGTFTSTDVDDIITDADATITNTNLDTITGVDGAENVTLVNAFSGVATDLDLLTVQLGGTFTSTDVDDIITDADATITNTNLDTITGVDGAENVTLVNAFSGVATDLDLLTVQLGGTFTSTDVDDIITDADATITNTNLDTITGVDGAENVTLVNAFSGVATDLDLLTVQLGGTFTSTDVDDIITDADATITNTNLDTITGVDGAENVTLFNAFTGTASDLNLLTVEAGGNFISTDVITINTQADATIDNTGLSLIDGTDTETVTLSKTFNGTATDLFALKLGGTGHTVLADNKLDELTLLSDDATAQLTGATDLIKITGSATLISSETVTLVGSNNQTIQTVELETLIVDSAVVVNNDSELTLLDGADTVATLTQSFSGTVADITTLTLDGTANLVAADGDLVALELTADNASATVSLASSLALITGTDSAMTTETVTLTSAPAALLQTVDLEALNVASDVHVNNDASLININAGGFDVQLDNNFNGTIINAVDLDLDGSTNTVISDGGLVNLFVLTDSTTTLTDATNALLEITGDAVGTTTSVDLQGAPHTTALKTVNINSLEVDTDITVDADIRLTSVDGDAANTDLDLTIANSFTGSATNVDTLTLAGETNDLTSDADLDTLNLTFATGSTSTVNSASSLTLVNGGAGTDTLTLGDGSDVATLTINGIETLNLGEAGVAGIEFLNIAGAGVINLNLNEGVTVGNFTASAALLDLNLADNAVIQLTDASTLATLDVDANITGAVVTEAGSTNFTAITIGTTGAVDANDISSVTVHNADAVALIIGAAGNETVTLTTNSAAITTVALETLNIDTDTEITDVDGLLTTLNGNISDPLDDDNAVVFMNNFTGDVSGIDVITVQDNAISSFTDIDESLLTLNVGESGRVTVSGAENLATVVGNGSTTADEVVTINDRTNTAAVNFTDIEDIRLGENVDLVATVDDELEQVTMEAGANVNLTLDATVVTSGLESVAGDTDGEESLTISSADPLVTTSANLLVDELEIVTIGENMNVTLGDSAGSDVDNITIGKDSTLTLSNVVNTETYNGLIVKGDELGGGTETFVLNTSGDIQLDFVEQLETGPNAIVDVETDANLIGLTIGTNSEVNLNDATELQTATADATGNEVLTLQKGISNITNDQVVTITGVDDLTLGDDSVQVFDDVQVDDDMENLTLAEQTTAIVTISDNVDAGTTAGLTNLTLADGVDLTLEVLADANVTITNLDVLTEDSVTVTDKGEITAATGIFETATLGLDSTLVFNADYDAINADFGIHTITGAATGAGTGETVTLTGMGNDLEELDLNDIENLTIDGDAAIITNSSGETLSSLTDATATVNSVTLEFDTTRDLTINNIETVNIADNATIPVNGHSLSLIDGTSSIATLNIDLNGDVTLAGATELTTVLGTNGNNETLTLLDSVDAGGASITDIETLTVNGAGNVITTDNELTTLTLGTAAVADLTGADQLITVSGQALTDETLTLQTATSTITNLNNIEDLTLGDGSTQTFVITSTDDELTDLTLAADTSLTYTTTDDVLIDESTPTQFEAIFNVDAAAGAALTITTGINAQLSINSLTELSLADASYSEVTDETQTLVDLTVGVNSTAKIINADNLDVVAAGGGNETLILDYANDTVDHEMEINLVDNLEIGAEIEMFIDDSRNNALLNLTVGENSTVTFADLDMVSDNDDGAGGNDLVSLTGSTGYETVNLANPITAASSTDIDEITTNGDSSFTSADGLTQLNVSSGTTTVDSASDLITVYLADGAAVDLADTPNVTTIIGDAVDVDLTNGVTYDGTVVLNDGPEESVTLRDTAINITTIENIDVLTVGDGSASQQFVLTGVDDDLTNVFINEGATLDIDGNLDLQYVKGEGSTFETLTIDSVADLASDEIDVTVNGITHNFIESTHFLSGADENETAQNLAAAIDAAFASSVTVVTGDTITLTDLNSNFVVTTDNGSSAVSIGTEVIAADTGDGESLIVRDADADGFKIIDIENLTLGDDTNQDFNTITVADDQLKTITLEDATTATVDFDAASTLTSITLADASNLTLTGADHGLTELDVDFVIAEGDTGSATLTETDVDTLTTVNISENITLTLNDASAVTEINGVVDNPTFIMTTNEEGVIIANGNAITNINNLENVTITDTSVTTLEDNGSLHTLTGSGVTQDIIVNGNSTQFVSSENVETLTIENSVGAMGAGFNANDHVETLTVGDTAQEETFYLDSIVGLESILGTTNTENVYLLDADHGNIDIVDIELLSLSAAVIVTDDDLLDGLLVADNDGLGDVTDLIVVDGTTEIRNADSLENITGSGAASTVEVNNVTTTGAAVGSSLDSVTNVGQLVLNYEGVFAESFTFDETLTTLTFGNDSGIQDWEMTFVPTVMGELAQLESINGVGAINSLTINGNAIEFDITNIADLTVDTDATINDDDGTLASGDGTGDIVDLTVGAGTYTINNADSLVTLDGDNTSTVTVNGNSTLFDTVTSVFDLTIQNTTATPLTVDGDLEVLTVGNNLAGVPGEQTFTVDGAENVTSLTGTVDGTETVVLDDTLASVLNVSEIEHLTIEDDLTINELTPDIATTADGLTTLTVGNTGRDTTVIANDVADLASLTGVTSLFDDIVDINGNTAAFTTVTEIEVLSVDTSTDFSADSSLTTLTVGDGVTDSQSWDVTSATDSLTTVNGSAAADETLELTSNASTLAATDIETLKVGTAAYSTLTIDSFNVYPAAVLTFEVDGVTYTITEGPDWADSAVSADAVATSIAAAIDAEYAAPITTVDGDVIRLDIPNAVFTSGLANMTEFDGGGQVTDLSTNSALKTLIISEDETVDLVSGGNSITTVNGDVGTETVNFEDGNNSAIDINGVENAGLSDDTTLTDDGSLVEVYGIAGGIAGTNVNAVSILGNDDTLDSVSDVINLSVENTADFTDATSEIQILTLGADDITSDFTVTQLGTLEQLNGAVDADPTLTNQTVTIEGNTGLFADVSEVEVLSVENATTLTDTDDLVELTLGNAIATQSFEINDVAALESLSGAADANVSQINFFDLGDAPGDAPQLTHADFGAVTLTEGIDWNVAGTLADTAIDFAAAVNNAFGEGSATAAGSLVSLNPSITIGVDATFGPYGYSTNINVLSSGVETVDINGNSSEFANVTAIEYLSVENATDLTDTNDLITLTVGDGGSTQEFSVDAVSELTMVTGTAGNETLTITGNDTSLISATEIETLSIENTNNVAFATDGDLTSLTVGNDANFQVFNVANASGLTDLAGTAGGTETVLITDNAEAELDVYEVEDLTIENAVIINDDDTADVMTAADGIGDIATLTVGDSTSVQSFTINNADSLVTLEGTVGGTETVIVDNVDTDLLDPDTDTLVLATVTEVENLIVTKSRDFTFDDSLESLVVGDGVTDSQSWTVTNVDVTDNLTSVEGSAADLETLTVSGHGDLTTEKLETLNLDTDAALDLNDTALTTLGVSGSGTEIVVTDGASITTINDEDGQTGQSVEFVNENTASNLDVNGLEILSLVTGTTVDGDGTLDDVDVTTAGQNLTINGGSGLNNVNFTGIGNSLSLTTSNTNSISFDNLQTLTLGTDTAVLEYFYHMYDDTSTITQVNLLGTTNGVETYLFNFNNLSDINGSDAGNDMVYLWGGVSTAIDISDLETLYTQSATTIDDETDSLSTLHNISFTGLVTVNSSGASTLTSILGNSGTTSVTLANDNADTISVTNIFELTINNGIQTTINTNSVLDIINFDADLNNDVDTVLDGLTITGATGLSDINGTANEILTLTSSIGTAVDMSNIADLTVGSDIATGITLADVTDSTNTIADLTILGNAGTSSVTIDAAASILETIVADADVDDTVILTTSSAATIGVTDLDHLTVVDTTLINDDGELNSLEVTAASTTITVDSGVNPSTLASITGNDTTLIFLGDHLNPTDTITLDGVSEVTLLEDATINDNDTLETITLAASTVVTVNNADLLTTINGQIGTTEEITITGNHEPVTLDPVTTQIDLNNMEIVSVDISTRLVDTTNTITTVNLTGSGAEDFDISGASKITVLDGTDNQTVTLETATDAVLTVTDIATLELTDAGETYSQINADGDLTTLLIGTGVTASVDATASLTMTGLTLDDGADLTLSGITTAFGAFTETDAAETVILDDVDDVITEVVVGQGSNMTLETSTAVESITGDNAVGNEVTVFGTQEGLVSEAIIIDDVETVNLTGRLEETFGANLEVNNSAGGGNGVQTINLSDDSNGDFAVIDASSTDVDFSINMNDGNDKIIIDLVAFQGTANGGDGTDEIQIIGQVDAAFALADFETIKLGNGNGSGGAGDERVDLTGDAISHSSATPITIDLEGSASSTFDASFGFWGGLGTDMLINGSVTIDLEDGGAWNGANTIYTFA</sequence>
<reference evidence="1 2" key="1">
    <citation type="submission" date="2023-02" db="EMBL/GenBank/DDBJ databases">
        <title>Genome sequence of Lentisphaera profundi SAORIC-696.</title>
        <authorList>
            <person name="Kim e."/>
            <person name="Cho J.-C."/>
            <person name="Choi A."/>
            <person name="Kang I."/>
        </authorList>
    </citation>
    <scope>NUCLEOTIDE SEQUENCE [LARGE SCALE GENOMIC DNA]</scope>
    <source>
        <strain evidence="1 2">SAORIC-696</strain>
    </source>
</reference>